<dbReference type="InterPro" id="IPR050560">
    <property type="entry name" value="MYB_TF"/>
</dbReference>
<evidence type="ECO:0000313" key="4">
    <source>
        <dbReference type="Proteomes" id="UP000692954"/>
    </source>
</evidence>
<feature type="domain" description="HTH myb-type" evidence="2">
    <location>
        <begin position="183"/>
        <end position="233"/>
    </location>
</feature>
<feature type="domain" description="Myb-like" evidence="1">
    <location>
        <begin position="179"/>
        <end position="229"/>
    </location>
</feature>
<accession>A0A8S1KG89</accession>
<comment type="caution">
    <text evidence="3">The sequence shown here is derived from an EMBL/GenBank/DDBJ whole genome shotgun (WGS) entry which is preliminary data.</text>
</comment>
<proteinExistence type="predicted"/>
<dbReference type="CDD" id="cd00167">
    <property type="entry name" value="SANT"/>
    <property type="match status" value="3"/>
</dbReference>
<feature type="domain" description="Myb-like" evidence="1">
    <location>
        <begin position="128"/>
        <end position="178"/>
    </location>
</feature>
<name>A0A8S1KG89_9CILI</name>
<keyword evidence="4" id="KW-1185">Reference proteome</keyword>
<sequence>MFQNIIQDSIWQEKELSESDLHSPNTMDLEPFSDFESQFHLSHFTEGPLLQCWSDVSPVLQKIKEEDTYSNQQNQDIYKRKQKFWNDEEDQRLKYLYNYYEGKWNEIVKKMPQRNASQCQQRWRRINPPKKAKQNWTLQQDDQLKQLVHQFGKQWMKIAKLLGNITGKQARDRYINKLDQSINKQPWTHEEDMLVLDYFVNNGPKWTKISNLLIGRPENNIKNRFYSFIKRNYLGEQNRYQIIYF</sequence>
<dbReference type="Pfam" id="PF13921">
    <property type="entry name" value="Myb_DNA-bind_6"/>
    <property type="match status" value="1"/>
</dbReference>
<organism evidence="3 4">
    <name type="scientific">Paramecium sonneborni</name>
    <dbReference type="NCBI Taxonomy" id="65129"/>
    <lineage>
        <taxon>Eukaryota</taxon>
        <taxon>Sar</taxon>
        <taxon>Alveolata</taxon>
        <taxon>Ciliophora</taxon>
        <taxon>Intramacronucleata</taxon>
        <taxon>Oligohymenophorea</taxon>
        <taxon>Peniculida</taxon>
        <taxon>Parameciidae</taxon>
        <taxon>Paramecium</taxon>
    </lineage>
</organism>
<reference evidence="3" key="1">
    <citation type="submission" date="2021-01" db="EMBL/GenBank/DDBJ databases">
        <authorList>
            <consortium name="Genoscope - CEA"/>
            <person name="William W."/>
        </authorList>
    </citation>
    <scope>NUCLEOTIDE SEQUENCE</scope>
</reference>
<dbReference type="GO" id="GO:0000978">
    <property type="term" value="F:RNA polymerase II cis-regulatory region sequence-specific DNA binding"/>
    <property type="evidence" value="ECO:0007669"/>
    <property type="project" value="TreeGrafter"/>
</dbReference>
<dbReference type="OrthoDB" id="2143914at2759"/>
<dbReference type="GO" id="GO:0000981">
    <property type="term" value="F:DNA-binding transcription factor activity, RNA polymerase II-specific"/>
    <property type="evidence" value="ECO:0007669"/>
    <property type="project" value="TreeGrafter"/>
</dbReference>
<feature type="domain" description="HTH myb-type" evidence="2">
    <location>
        <begin position="129"/>
        <end position="182"/>
    </location>
</feature>
<dbReference type="PROSITE" id="PS51294">
    <property type="entry name" value="HTH_MYB"/>
    <property type="match status" value="3"/>
</dbReference>
<dbReference type="GO" id="GO:0005634">
    <property type="term" value="C:nucleus"/>
    <property type="evidence" value="ECO:0007669"/>
    <property type="project" value="TreeGrafter"/>
</dbReference>
<dbReference type="PANTHER" id="PTHR45614:SF69">
    <property type="entry name" value="CHROMOSOME UNDETERMINED SCAFFOLD_38, WHOLE GENOME SHOTGUN SEQUENCE"/>
    <property type="match status" value="1"/>
</dbReference>
<evidence type="ECO:0000259" key="2">
    <source>
        <dbReference type="PROSITE" id="PS51294"/>
    </source>
</evidence>
<dbReference type="Proteomes" id="UP000692954">
    <property type="component" value="Unassembled WGS sequence"/>
</dbReference>
<gene>
    <name evidence="3" type="ORF">PSON_ATCC_30995.1.T0080327</name>
</gene>
<dbReference type="PROSITE" id="PS50090">
    <property type="entry name" value="MYB_LIKE"/>
    <property type="match status" value="3"/>
</dbReference>
<feature type="domain" description="HTH myb-type" evidence="2">
    <location>
        <begin position="85"/>
        <end position="125"/>
    </location>
</feature>
<dbReference type="InterPro" id="IPR017930">
    <property type="entry name" value="Myb_dom"/>
</dbReference>
<evidence type="ECO:0000313" key="3">
    <source>
        <dbReference type="EMBL" id="CAD8054500.1"/>
    </source>
</evidence>
<protein>
    <submittedName>
        <fullName evidence="3">Uncharacterized protein</fullName>
    </submittedName>
</protein>
<feature type="domain" description="Myb-like" evidence="1">
    <location>
        <begin position="85"/>
        <end position="127"/>
    </location>
</feature>
<evidence type="ECO:0000259" key="1">
    <source>
        <dbReference type="PROSITE" id="PS50090"/>
    </source>
</evidence>
<dbReference type="Pfam" id="PF00249">
    <property type="entry name" value="Myb_DNA-binding"/>
    <property type="match status" value="1"/>
</dbReference>
<dbReference type="InterPro" id="IPR001005">
    <property type="entry name" value="SANT/Myb"/>
</dbReference>
<dbReference type="PANTHER" id="PTHR45614">
    <property type="entry name" value="MYB PROTEIN-RELATED"/>
    <property type="match status" value="1"/>
</dbReference>
<dbReference type="AlphaFoldDB" id="A0A8S1KG89"/>
<dbReference type="SMART" id="SM00717">
    <property type="entry name" value="SANT"/>
    <property type="match status" value="3"/>
</dbReference>
<dbReference type="EMBL" id="CAJJDN010000008">
    <property type="protein sequence ID" value="CAD8054500.1"/>
    <property type="molecule type" value="Genomic_DNA"/>
</dbReference>